<feature type="compositionally biased region" description="Basic and acidic residues" evidence="1">
    <location>
        <begin position="17"/>
        <end position="27"/>
    </location>
</feature>
<reference evidence="2" key="1">
    <citation type="submission" date="2023-07" db="EMBL/GenBank/DDBJ databases">
        <title>draft genome sequence of fig (Ficus carica).</title>
        <authorList>
            <person name="Takahashi T."/>
            <person name="Nishimura K."/>
        </authorList>
    </citation>
    <scope>NUCLEOTIDE SEQUENCE</scope>
</reference>
<organism evidence="2 3">
    <name type="scientific">Ficus carica</name>
    <name type="common">Common fig</name>
    <dbReference type="NCBI Taxonomy" id="3494"/>
    <lineage>
        <taxon>Eukaryota</taxon>
        <taxon>Viridiplantae</taxon>
        <taxon>Streptophyta</taxon>
        <taxon>Embryophyta</taxon>
        <taxon>Tracheophyta</taxon>
        <taxon>Spermatophyta</taxon>
        <taxon>Magnoliopsida</taxon>
        <taxon>eudicotyledons</taxon>
        <taxon>Gunneridae</taxon>
        <taxon>Pentapetalae</taxon>
        <taxon>rosids</taxon>
        <taxon>fabids</taxon>
        <taxon>Rosales</taxon>
        <taxon>Moraceae</taxon>
        <taxon>Ficeae</taxon>
        <taxon>Ficus</taxon>
    </lineage>
</organism>
<dbReference type="Proteomes" id="UP001187192">
    <property type="component" value="Unassembled WGS sequence"/>
</dbReference>
<evidence type="ECO:0000313" key="2">
    <source>
        <dbReference type="EMBL" id="GMN42579.1"/>
    </source>
</evidence>
<keyword evidence="3" id="KW-1185">Reference proteome</keyword>
<accession>A0AA88DHY4</accession>
<protein>
    <submittedName>
        <fullName evidence="2">Uncharacterized protein</fullName>
    </submittedName>
</protein>
<feature type="region of interest" description="Disordered" evidence="1">
    <location>
        <begin position="1"/>
        <end position="75"/>
    </location>
</feature>
<name>A0AA88DHY4_FICCA</name>
<dbReference type="EMBL" id="BTGU01000014">
    <property type="protein sequence ID" value="GMN42579.1"/>
    <property type="molecule type" value="Genomic_DNA"/>
</dbReference>
<feature type="compositionally biased region" description="Basic and acidic residues" evidence="1">
    <location>
        <begin position="38"/>
        <end position="58"/>
    </location>
</feature>
<proteinExistence type="predicted"/>
<gene>
    <name evidence="2" type="ORF">TIFTF001_011795</name>
</gene>
<evidence type="ECO:0000256" key="1">
    <source>
        <dbReference type="SAM" id="MobiDB-lite"/>
    </source>
</evidence>
<sequence>MEAKDKKEAMETQSSENKTDKEVKGVVEDSPPTNNYDTSKRERNDNTMVKDKQEEPKGLPHQQVPQPGDFSTEAP</sequence>
<evidence type="ECO:0000313" key="3">
    <source>
        <dbReference type="Proteomes" id="UP001187192"/>
    </source>
</evidence>
<comment type="caution">
    <text evidence="2">The sequence shown here is derived from an EMBL/GenBank/DDBJ whole genome shotgun (WGS) entry which is preliminary data.</text>
</comment>
<feature type="compositionally biased region" description="Basic and acidic residues" evidence="1">
    <location>
        <begin position="1"/>
        <end position="10"/>
    </location>
</feature>
<dbReference type="AlphaFoldDB" id="A0AA88DHY4"/>